<feature type="domain" description="AMP-dependent synthetase/ligase" evidence="2">
    <location>
        <begin position="733"/>
        <end position="955"/>
    </location>
</feature>
<keyword evidence="5" id="KW-1185">Reference proteome</keyword>
<feature type="region of interest" description="Disordered" evidence="1">
    <location>
        <begin position="283"/>
        <end position="507"/>
    </location>
</feature>
<dbReference type="Gene3D" id="3.40.50.12780">
    <property type="entry name" value="N-terminal domain of ligase-like"/>
    <property type="match status" value="1"/>
</dbReference>
<dbReference type="PANTHER" id="PTHR43201">
    <property type="entry name" value="ACYL-COA SYNTHETASE"/>
    <property type="match status" value="1"/>
</dbReference>
<dbReference type="PANTHER" id="PTHR43201:SF28">
    <property type="entry name" value="ENZYME, PUTATIVE (AFU_ORTHOLOGUE AFUA_7G01530)-RELATED"/>
    <property type="match status" value="1"/>
</dbReference>
<feature type="domain" description="AMP-binding enzyme C-terminal" evidence="3">
    <location>
        <begin position="1220"/>
        <end position="1300"/>
    </location>
</feature>
<dbReference type="GO" id="GO:0031956">
    <property type="term" value="F:medium-chain fatty acid-CoA ligase activity"/>
    <property type="evidence" value="ECO:0007669"/>
    <property type="project" value="TreeGrafter"/>
</dbReference>
<dbReference type="InterPro" id="IPR045851">
    <property type="entry name" value="AMP-bd_C_sf"/>
</dbReference>
<dbReference type="Pfam" id="PF00501">
    <property type="entry name" value="AMP-binding"/>
    <property type="match status" value="2"/>
</dbReference>
<feature type="region of interest" description="Disordered" evidence="1">
    <location>
        <begin position="215"/>
        <end position="236"/>
    </location>
</feature>
<proteinExistence type="predicted"/>
<evidence type="ECO:0000259" key="3">
    <source>
        <dbReference type="Pfam" id="PF13193"/>
    </source>
</evidence>
<dbReference type="SUPFAM" id="SSF56801">
    <property type="entry name" value="Acetyl-CoA synthetase-like"/>
    <property type="match status" value="1"/>
</dbReference>
<dbReference type="EMBL" id="LKEB01000015">
    <property type="protein sequence ID" value="ROW14221.1"/>
    <property type="molecule type" value="Genomic_DNA"/>
</dbReference>
<feature type="domain" description="AMP-dependent synthetase/ligase" evidence="2">
    <location>
        <begin position="992"/>
        <end position="1135"/>
    </location>
</feature>
<evidence type="ECO:0000256" key="1">
    <source>
        <dbReference type="SAM" id="MobiDB-lite"/>
    </source>
</evidence>
<feature type="compositionally biased region" description="Polar residues" evidence="1">
    <location>
        <begin position="420"/>
        <end position="429"/>
    </location>
</feature>
<dbReference type="InterPro" id="IPR042099">
    <property type="entry name" value="ANL_N_sf"/>
</dbReference>
<reference evidence="4 5" key="1">
    <citation type="submission" date="2015-09" db="EMBL/GenBank/DDBJ databases">
        <title>Host preference determinants of Valsa canker pathogens revealed by comparative genomics.</title>
        <authorList>
            <person name="Yin Z."/>
            <person name="Huang L."/>
        </authorList>
    </citation>
    <scope>NUCLEOTIDE SEQUENCE [LARGE SCALE GENOMIC DNA]</scope>
    <source>
        <strain evidence="4 5">SXYLt</strain>
    </source>
</reference>
<organism evidence="4 5">
    <name type="scientific">Cytospora leucostoma</name>
    <dbReference type="NCBI Taxonomy" id="1230097"/>
    <lineage>
        <taxon>Eukaryota</taxon>
        <taxon>Fungi</taxon>
        <taxon>Dikarya</taxon>
        <taxon>Ascomycota</taxon>
        <taxon>Pezizomycotina</taxon>
        <taxon>Sordariomycetes</taxon>
        <taxon>Sordariomycetidae</taxon>
        <taxon>Diaporthales</taxon>
        <taxon>Cytosporaceae</taxon>
        <taxon>Cytospora</taxon>
    </lineage>
</organism>
<evidence type="ECO:0000259" key="2">
    <source>
        <dbReference type="Pfam" id="PF00501"/>
    </source>
</evidence>
<comment type="caution">
    <text evidence="4">The sequence shown here is derived from an EMBL/GenBank/DDBJ whole genome shotgun (WGS) entry which is preliminary data.</text>
</comment>
<evidence type="ECO:0000313" key="5">
    <source>
        <dbReference type="Proteomes" id="UP000285146"/>
    </source>
</evidence>
<feature type="compositionally biased region" description="Acidic residues" evidence="1">
    <location>
        <begin position="356"/>
        <end position="385"/>
    </location>
</feature>
<dbReference type="CDD" id="cd05941">
    <property type="entry name" value="MCS"/>
    <property type="match status" value="1"/>
</dbReference>
<evidence type="ECO:0000313" key="4">
    <source>
        <dbReference type="EMBL" id="ROW14221.1"/>
    </source>
</evidence>
<dbReference type="GO" id="GO:0006631">
    <property type="term" value="P:fatty acid metabolic process"/>
    <property type="evidence" value="ECO:0007669"/>
    <property type="project" value="TreeGrafter"/>
</dbReference>
<feature type="compositionally biased region" description="Polar residues" evidence="1">
    <location>
        <begin position="440"/>
        <end position="452"/>
    </location>
</feature>
<feature type="region of interest" description="Disordered" evidence="1">
    <location>
        <begin position="255"/>
        <end position="274"/>
    </location>
</feature>
<dbReference type="Pfam" id="PF13193">
    <property type="entry name" value="AMP-binding_C"/>
    <property type="match status" value="1"/>
</dbReference>
<feature type="compositionally biased region" description="Basic and acidic residues" evidence="1">
    <location>
        <begin position="335"/>
        <end position="346"/>
    </location>
</feature>
<dbReference type="Gene3D" id="3.30.300.30">
    <property type="match status" value="1"/>
</dbReference>
<dbReference type="OrthoDB" id="2962993at2759"/>
<name>A0A423XDP5_9PEZI</name>
<dbReference type="InterPro" id="IPR000873">
    <property type="entry name" value="AMP-dep_synth/lig_dom"/>
</dbReference>
<sequence length="1320" mass="143508">MTPKRTRQSLPPALGSRVTRKPYEEFRAAYPGYQESVNTFVSALLYVERLKRDWALPEFLYDDFVRAFSTGYLHYISMSAIKKADKVLTAVQWYNDTVKEIEYSKRVITKENIYSMIKAHANEARKIRESIGDSDTSDEAADEVAGEELDQHLANEFEGVEEEAQQPGGATRMERVMVSPELHIASPGTGQVMTITAPVRSGTPLVSQADHVNESITNGHSPAENTNHGGPADRQSTLANKVNGAAEQHDFDREAKAANNPAQSEADIGETEEGKVLQISGSEAEEGIQEMPDPGEHAVDAMPGSRSSPEFSISSPPPLELTGVHALTEEEGPEEANRMDQGRESPSKLFATQEDVQMEEYGQESEQEDEPEDEPVDEPEDEQDEADIHIEVDRSSNVLETYRQSPEVTMVEEAHHDGTTPKSKATPDTSKPLPFEKAPASSSWPLSRAGTTDNDDNGPLHDRPSSPPVGKAQESLEFRSQVDSSDEESEAFDPPIGRDVAVPPRKPLDTFKVAGQNAHASATKNGTKFASVQAGDQINDGGRADHLKFNNGSIKSHWASAEGCGSPASSVRSYADVPQSKKQLNERSRRLEKHFKKVLPRKTPSSSAVHTYVKLSPLRIATIPDAVPYTTFSFCSGTGNSLPRLHPRAAVEQAGRKEEEFRGLVGLVKWATVNLYRLILDLERYRGTVWSGTFVGSLPSLNLHSPNSIYRHGFTFFRMASTLPRLPVFEAISSHDPNSTAVVHSASQRTFKYGELLGDVCRLRNQLLEEAGRDDISGERIAFLVENSYDYVVTWLSILAARAIAVPLSPAFPAPELQYIIGHSEALLLLSSAKFASKAEETLALPLVVTPKHVVLPKHQSGSPHEAVALEAEADVGPAGMMLYTSGTTNRPKGVLIPSSVMTAQARSLLKAWEYSPEDRLLHVLPLHHIHGTINAILTPLFSGSSVEFLFPFNADAVWKRFAAPFLKTEETNGHAAAATTNGEAPVPRPTEKITFFTVVPTVYSRLLATYRGLAPEAQDAAREAISPANLRVCISGSAALPAPIKGAWRDLSGGNVLLERFGMTEVGMALSCGLDFADRVDGSVGWPLPGVEARLWDADAGAVVAHGDEVDPSTGRERSGEIQLRGPTVFPEYWRNPEATAAEFVTDDGTPGAGGRWFKTGDVAVRRPVPSAGRAGAGAAAAAARPSQDWTGAGHMYFILGRKSADIIKSGGEKVSALEVERELLSLPEVAEAAVVAVPSGKWGQKVGAVIILDRENGPEGGRWTPLDMRRALKGRLVNYKIPQVLRVVDHIPRNAMGKINKKQLVKAIFEDEFSGDEL</sequence>
<dbReference type="Proteomes" id="UP000285146">
    <property type="component" value="Unassembled WGS sequence"/>
</dbReference>
<evidence type="ECO:0008006" key="6">
    <source>
        <dbReference type="Google" id="ProtNLM"/>
    </source>
</evidence>
<dbReference type="STRING" id="1230097.A0A423XDP5"/>
<dbReference type="InterPro" id="IPR025110">
    <property type="entry name" value="AMP-bd_C"/>
</dbReference>
<gene>
    <name evidence="4" type="ORF">VPNG_04228</name>
</gene>
<protein>
    <recommendedName>
        <fullName evidence="6">AMP-dependent synthetase/ligase domain-containing protein</fullName>
    </recommendedName>
</protein>
<dbReference type="InParanoid" id="A0A423XDP5"/>
<accession>A0A423XDP5</accession>
<feature type="compositionally biased region" description="Polar residues" evidence="1">
    <location>
        <begin position="395"/>
        <end position="407"/>
    </location>
</feature>
<feature type="compositionally biased region" description="Low complexity" evidence="1">
    <location>
        <begin position="303"/>
        <end position="314"/>
    </location>
</feature>